<dbReference type="EMBL" id="CP036290">
    <property type="protein sequence ID" value="QDU83437.1"/>
    <property type="molecule type" value="Genomic_DNA"/>
</dbReference>
<protein>
    <submittedName>
        <fullName evidence="2">Polyketide cyclase / dehydrase and lipid transport</fullName>
    </submittedName>
</protein>
<organism evidence="2 3">
    <name type="scientific">Rohdeia mirabilis</name>
    <dbReference type="NCBI Taxonomy" id="2528008"/>
    <lineage>
        <taxon>Bacteria</taxon>
        <taxon>Pseudomonadati</taxon>
        <taxon>Planctomycetota</taxon>
        <taxon>Planctomycetia</taxon>
        <taxon>Planctomycetia incertae sedis</taxon>
        <taxon>Rohdeia</taxon>
    </lineage>
</organism>
<dbReference type="RefSeq" id="WP_145183118.1">
    <property type="nucleotide sequence ID" value="NZ_CP036290.1"/>
</dbReference>
<dbReference type="OrthoDB" id="5185789at2"/>
<dbReference type="InterPro" id="IPR023393">
    <property type="entry name" value="START-like_dom_sf"/>
</dbReference>
<sequence length="224" mass="24015">MRIVAITVLGLFLLLNLAGALVDSHTEVERELVTSAELDPARLAELTGDLARWPEWAPAFQEGAGYELEIQPGERTAGENGSVTLVFDGQHAILLMIAAFDPAGSIVVEARMGAVGDDLIGGEGFKAWDRIEWEPAPDGGTRLRWSRSGQELDLFLQRLWDRFVVVPSIREQLDLGLAQLAEAAAAPAQEAEAAREERASPSDAASEGSSSWAGSSDSSTDDSR</sequence>
<dbReference type="AlphaFoldDB" id="A0A518CW32"/>
<evidence type="ECO:0000313" key="2">
    <source>
        <dbReference type="EMBL" id="QDU83437.1"/>
    </source>
</evidence>
<reference evidence="2 3" key="1">
    <citation type="submission" date="2019-02" db="EMBL/GenBank/DDBJ databases">
        <title>Deep-cultivation of Planctomycetes and their phenomic and genomic characterization uncovers novel biology.</title>
        <authorList>
            <person name="Wiegand S."/>
            <person name="Jogler M."/>
            <person name="Boedeker C."/>
            <person name="Pinto D."/>
            <person name="Vollmers J."/>
            <person name="Rivas-Marin E."/>
            <person name="Kohn T."/>
            <person name="Peeters S.H."/>
            <person name="Heuer A."/>
            <person name="Rast P."/>
            <person name="Oberbeckmann S."/>
            <person name="Bunk B."/>
            <person name="Jeske O."/>
            <person name="Meyerdierks A."/>
            <person name="Storesund J.E."/>
            <person name="Kallscheuer N."/>
            <person name="Luecker S."/>
            <person name="Lage O.M."/>
            <person name="Pohl T."/>
            <person name="Merkel B.J."/>
            <person name="Hornburger P."/>
            <person name="Mueller R.-W."/>
            <person name="Bruemmer F."/>
            <person name="Labrenz M."/>
            <person name="Spormann A.M."/>
            <person name="Op den Camp H."/>
            <person name="Overmann J."/>
            <person name="Amann R."/>
            <person name="Jetten M.S.M."/>
            <person name="Mascher T."/>
            <person name="Medema M.H."/>
            <person name="Devos D.P."/>
            <person name="Kaster A.-K."/>
            <person name="Ovreas L."/>
            <person name="Rohde M."/>
            <person name="Galperin M.Y."/>
            <person name="Jogler C."/>
        </authorList>
    </citation>
    <scope>NUCLEOTIDE SEQUENCE [LARGE SCALE GENOMIC DNA]</scope>
    <source>
        <strain evidence="2 3">Pla163</strain>
    </source>
</reference>
<evidence type="ECO:0000313" key="3">
    <source>
        <dbReference type="Proteomes" id="UP000319342"/>
    </source>
</evidence>
<gene>
    <name evidence="2" type="ORF">Pla163_05360</name>
</gene>
<feature type="compositionally biased region" description="Low complexity" evidence="1">
    <location>
        <begin position="201"/>
        <end position="218"/>
    </location>
</feature>
<proteinExistence type="predicted"/>
<dbReference type="Gene3D" id="3.30.530.20">
    <property type="match status" value="1"/>
</dbReference>
<evidence type="ECO:0000256" key="1">
    <source>
        <dbReference type="SAM" id="MobiDB-lite"/>
    </source>
</evidence>
<dbReference type="SUPFAM" id="SSF55961">
    <property type="entry name" value="Bet v1-like"/>
    <property type="match status" value="1"/>
</dbReference>
<dbReference type="Proteomes" id="UP000319342">
    <property type="component" value="Chromosome"/>
</dbReference>
<name>A0A518CW32_9BACT</name>
<accession>A0A518CW32</accession>
<feature type="region of interest" description="Disordered" evidence="1">
    <location>
        <begin position="186"/>
        <end position="224"/>
    </location>
</feature>
<keyword evidence="3" id="KW-1185">Reference proteome</keyword>